<organism evidence="1 2">
    <name type="scientific">Rotaria sordida</name>
    <dbReference type="NCBI Taxonomy" id="392033"/>
    <lineage>
        <taxon>Eukaryota</taxon>
        <taxon>Metazoa</taxon>
        <taxon>Spiralia</taxon>
        <taxon>Gnathifera</taxon>
        <taxon>Rotifera</taxon>
        <taxon>Eurotatoria</taxon>
        <taxon>Bdelloidea</taxon>
        <taxon>Philodinida</taxon>
        <taxon>Philodinidae</taxon>
        <taxon>Rotaria</taxon>
    </lineage>
</organism>
<proteinExistence type="predicted"/>
<accession>A0A814QIN5</accession>
<dbReference type="OrthoDB" id="413122at2759"/>
<sequence length="1287" mass="147011">MLNESLDNNVSQQTTYSLNSSIEIRFDVNNETEINNEAEINNETEINNECLRVNENFYFNDTNNNSTAGGGTLSSSISYRQHSESSIIINASPDNRLNTSESHISTSIQSNRSIISSDFDDFVIELPTSWEFKLQPVDRVKLLKIRTEKINKRRARLFEKMGVTLEEKTIRPKKIFLSKQSTPMNKIIDNSSHDIAVVKSTNDKTNKSSRVNVEYFYILHPYLKQMNPYCGLCVRNCTFCVQLNELQQLLRCDLRCSGRPICPFRCSVIIRNDGSGHIIVSNNNVRHKQNSKICRPIRTPLRSIIKQQFNVGASVYRMYQNSLQARSIKERQGRNYDATGKSRAILQKIKSEAVTESLLSLDADDGLLKLNEQYRNEVNAGGKVPGAIQLICKYPCQVIVFSESSIRLYDALLKHKNVVVSWDATGSIIKQNNSLQLLYYELSMTLPGVVTQDSIIPITFMISDAHGLVNVLHWMQLFRHSYSKVFPGQDFPRPSMVLSDRAQVFLIAALQIWNSETISQFLHRAYRIVTNEASEVDYKLTNIHACLSHVLLSVRKIVNKLLDEKIRNLAMWCIALLINTSTWKEMMHNWKLICFVLLQMHIGGETMNVEYQDSLLDKITKIRADPNICGIMQSTEPESSNSTANYGQFDYDDIDEDQEQNEQFSTYISQTTPSRKKNDKIFIDEEAETNSTNSPFKSILNKIFDDCLKDIGISIDEARKRTHHGILRWFKYLTTSFLPTIPIWSNLLIGDLSRHRQRLVRSFEYLMTQEPEQRTTANSERRMGILKRAQLETQLKPIEEHWRKSSNRRNSGRYTKAPDDFIITELMSSLIVPTNNVNANLILPIVTPNWLNTAIGMLLSTQTYGMYYNCPPILPTNIPIILDLIKTFLDDWCKSTTQTNQMSKVTFNLPNTDQPKEPNEQSMYILENILIPLLHCNIIGYKVYVCHSCKSETKIRVIITHIPINVGKTGLHIEHELLTFFGPMTSDVLCSACGKSTVRHIEVIQWPQVLIINITDPKATFRYRRPPGVISVSEFSHWIAIGAPSSTLYDLITFNSVLAVGDKNVMIRVTKTKKNWTTSVNKKIIGNGEQLRRLYGSSRILIFERIFHQTKFNMVYVIARCSFDSSSLELPDVPISITLQEACQIIETNPDLNKLKETLISDISTYFYCPSCRQTPNSLVSLHHQIFIFKLTVNNQLVANPVISKDDDDLIDDEQSCTNCKYSMKNINLPVYKQIFHQCPIVLLVPTTAPPSSMKILSRNIVNGNEQITVQDGEKVYLVKCGPTTNK</sequence>
<reference evidence="1" key="1">
    <citation type="submission" date="2021-02" db="EMBL/GenBank/DDBJ databases">
        <authorList>
            <person name="Nowell W R."/>
        </authorList>
    </citation>
    <scope>NUCLEOTIDE SEQUENCE</scope>
</reference>
<protein>
    <recommendedName>
        <fullName evidence="3">USP domain-containing protein</fullName>
    </recommendedName>
</protein>
<dbReference type="EMBL" id="CAJNOO010001238">
    <property type="protein sequence ID" value="CAF1120230.1"/>
    <property type="molecule type" value="Genomic_DNA"/>
</dbReference>
<evidence type="ECO:0000313" key="2">
    <source>
        <dbReference type="Proteomes" id="UP000663882"/>
    </source>
</evidence>
<dbReference type="Proteomes" id="UP000663882">
    <property type="component" value="Unassembled WGS sequence"/>
</dbReference>
<gene>
    <name evidence="1" type="ORF">RFH988_LOCUS20310</name>
</gene>
<evidence type="ECO:0008006" key="3">
    <source>
        <dbReference type="Google" id="ProtNLM"/>
    </source>
</evidence>
<name>A0A814QIN5_9BILA</name>
<evidence type="ECO:0000313" key="1">
    <source>
        <dbReference type="EMBL" id="CAF1120230.1"/>
    </source>
</evidence>
<comment type="caution">
    <text evidence="1">The sequence shown here is derived from an EMBL/GenBank/DDBJ whole genome shotgun (WGS) entry which is preliminary data.</text>
</comment>